<evidence type="ECO:0000313" key="1">
    <source>
        <dbReference type="EMBL" id="WUQ88374.1"/>
    </source>
</evidence>
<dbReference type="Pfam" id="PF14247">
    <property type="entry name" value="DUF4344"/>
    <property type="match status" value="1"/>
</dbReference>
<sequence length="292" mass="31369">MGWRTGGRLRWAAAVPFALVGLLGAPVGAGASAGTRAPVEQVAEPGAEGVLVPSYEAGLTPEDQKTQAFLAQNAVLEDIAAYASERIVLPQDIPLQAASCGEANAFWDPRAQDITFCYEYIEELAPLLSAQQTEGTAEERSAQLDQDLIGVTNEAVLHELGHALVNLYDLPVVGKEEDAADQLSALLLASGDERHVGYALSAITAYAALADAAANGEQPLQAYADEHSLDAQRFYNWVCWLYGSDPDQYAPVVETERNPDGILPPERAAQCPGEFRQMEKSWSPALKPYLKT</sequence>
<dbReference type="RefSeq" id="WP_328958921.1">
    <property type="nucleotide sequence ID" value="NZ_CP108110.1"/>
</dbReference>
<reference evidence="1" key="1">
    <citation type="submission" date="2022-10" db="EMBL/GenBank/DDBJ databases">
        <title>The complete genomes of actinobacterial strains from the NBC collection.</title>
        <authorList>
            <person name="Joergensen T.S."/>
            <person name="Alvarez Arevalo M."/>
            <person name="Sterndorff E.B."/>
            <person name="Faurdal D."/>
            <person name="Vuksanovic O."/>
            <person name="Mourched A.-S."/>
            <person name="Charusanti P."/>
            <person name="Shaw S."/>
            <person name="Blin K."/>
            <person name="Weber T."/>
        </authorList>
    </citation>
    <scope>NUCLEOTIDE SEQUENCE</scope>
    <source>
        <strain evidence="1">NBC_00222</strain>
    </source>
</reference>
<accession>A0ABZ1UBJ7</accession>
<evidence type="ECO:0000313" key="2">
    <source>
        <dbReference type="Proteomes" id="UP001432222"/>
    </source>
</evidence>
<gene>
    <name evidence="1" type="ORF">OHA16_38495</name>
</gene>
<proteinExistence type="predicted"/>
<dbReference type="InterPro" id="IPR025644">
    <property type="entry name" value="DUF4344"/>
</dbReference>
<organism evidence="1 2">
    <name type="scientific">Kitasatospora purpeofusca</name>
    <dbReference type="NCBI Taxonomy" id="67352"/>
    <lineage>
        <taxon>Bacteria</taxon>
        <taxon>Bacillati</taxon>
        <taxon>Actinomycetota</taxon>
        <taxon>Actinomycetes</taxon>
        <taxon>Kitasatosporales</taxon>
        <taxon>Streptomycetaceae</taxon>
        <taxon>Kitasatospora</taxon>
    </lineage>
</organism>
<protein>
    <submittedName>
        <fullName evidence="1">DUF4344 domain-containing metallopeptidase</fullName>
    </submittedName>
</protein>
<dbReference type="EMBL" id="CP108110">
    <property type="protein sequence ID" value="WUQ88374.1"/>
    <property type="molecule type" value="Genomic_DNA"/>
</dbReference>
<dbReference type="Proteomes" id="UP001432222">
    <property type="component" value="Chromosome"/>
</dbReference>
<keyword evidence="2" id="KW-1185">Reference proteome</keyword>
<name>A0ABZ1UBJ7_9ACTN</name>